<name>A0A6A6YR21_9PEZI</name>
<dbReference type="RefSeq" id="XP_033577369.1">
    <property type="nucleotide sequence ID" value="XM_033714266.1"/>
</dbReference>
<evidence type="ECO:0000313" key="1">
    <source>
        <dbReference type="EMBL" id="KAF2810405.1"/>
    </source>
</evidence>
<keyword evidence="2" id="KW-1185">Reference proteome</keyword>
<accession>A0A6A6YR21</accession>
<organism evidence="1">
    <name type="scientific">Mytilinidion resinicola</name>
    <dbReference type="NCBI Taxonomy" id="574789"/>
    <lineage>
        <taxon>Eukaryota</taxon>
        <taxon>Fungi</taxon>
        <taxon>Dikarya</taxon>
        <taxon>Ascomycota</taxon>
        <taxon>Pezizomycotina</taxon>
        <taxon>Dothideomycetes</taxon>
        <taxon>Pleosporomycetidae</taxon>
        <taxon>Mytilinidiales</taxon>
        <taxon>Mytilinidiaceae</taxon>
        <taxon>Mytilinidion</taxon>
    </lineage>
</organism>
<evidence type="ECO:0000313" key="2">
    <source>
        <dbReference type="Proteomes" id="UP000504636"/>
    </source>
</evidence>
<reference evidence="3" key="2">
    <citation type="submission" date="2020-04" db="EMBL/GenBank/DDBJ databases">
        <authorList>
            <consortium name="NCBI Genome Project"/>
        </authorList>
    </citation>
    <scope>NUCLEOTIDE SEQUENCE</scope>
    <source>
        <strain evidence="3">CBS 304.34</strain>
    </source>
</reference>
<sequence>MLQPSRAIMPIASWRGKRELAHSPPGMLHAHLDGTVQRTWTRRQPVKLCSTTLQLGGACASAEASPEEAGYLWSPRLAAHQSLSLWLIVAMVVVSHPRRPFLGLALPRFQATSPHVPGRFEPSSLRHDTFMSSQL</sequence>
<reference evidence="3" key="3">
    <citation type="submission" date="2025-04" db="UniProtKB">
        <authorList>
            <consortium name="RefSeq"/>
        </authorList>
    </citation>
    <scope>IDENTIFICATION</scope>
    <source>
        <strain evidence="3">CBS 304.34</strain>
    </source>
</reference>
<protein>
    <submittedName>
        <fullName evidence="1 3">Uncharacterized protein</fullName>
    </submittedName>
</protein>
<proteinExistence type="predicted"/>
<dbReference type="Proteomes" id="UP000504636">
    <property type="component" value="Unplaced"/>
</dbReference>
<dbReference type="AlphaFoldDB" id="A0A6A6YR21"/>
<dbReference type="EMBL" id="MU003700">
    <property type="protein sequence ID" value="KAF2810405.1"/>
    <property type="molecule type" value="Genomic_DNA"/>
</dbReference>
<gene>
    <name evidence="1 3" type="ORF">BDZ99DRAFT_310919</name>
</gene>
<evidence type="ECO:0000313" key="3">
    <source>
        <dbReference type="RefSeq" id="XP_033577369.1"/>
    </source>
</evidence>
<dbReference type="GeneID" id="54455159"/>
<reference evidence="1 3" key="1">
    <citation type="journal article" date="2020" name="Stud. Mycol.">
        <title>101 Dothideomycetes genomes: a test case for predicting lifestyles and emergence of pathogens.</title>
        <authorList>
            <person name="Haridas S."/>
            <person name="Albert R."/>
            <person name="Binder M."/>
            <person name="Bloem J."/>
            <person name="Labutti K."/>
            <person name="Salamov A."/>
            <person name="Andreopoulos B."/>
            <person name="Baker S."/>
            <person name="Barry K."/>
            <person name="Bills G."/>
            <person name="Bluhm B."/>
            <person name="Cannon C."/>
            <person name="Castanera R."/>
            <person name="Culley D."/>
            <person name="Daum C."/>
            <person name="Ezra D."/>
            <person name="Gonzalez J."/>
            <person name="Henrissat B."/>
            <person name="Kuo A."/>
            <person name="Liang C."/>
            <person name="Lipzen A."/>
            <person name="Lutzoni F."/>
            <person name="Magnuson J."/>
            <person name="Mondo S."/>
            <person name="Nolan M."/>
            <person name="Ohm R."/>
            <person name="Pangilinan J."/>
            <person name="Park H.-J."/>
            <person name="Ramirez L."/>
            <person name="Alfaro M."/>
            <person name="Sun H."/>
            <person name="Tritt A."/>
            <person name="Yoshinaga Y."/>
            <person name="Zwiers L.-H."/>
            <person name="Turgeon B."/>
            <person name="Goodwin S."/>
            <person name="Spatafora J."/>
            <person name="Crous P."/>
            <person name="Grigoriev I."/>
        </authorList>
    </citation>
    <scope>NUCLEOTIDE SEQUENCE</scope>
    <source>
        <strain evidence="1 3">CBS 304.34</strain>
    </source>
</reference>